<evidence type="ECO:0000313" key="4">
    <source>
        <dbReference type="EMBL" id="KXS97389.1"/>
    </source>
</evidence>
<organism evidence="4 5">
    <name type="scientific">Pseudocercospora eumusae</name>
    <dbReference type="NCBI Taxonomy" id="321146"/>
    <lineage>
        <taxon>Eukaryota</taxon>
        <taxon>Fungi</taxon>
        <taxon>Dikarya</taxon>
        <taxon>Ascomycota</taxon>
        <taxon>Pezizomycotina</taxon>
        <taxon>Dothideomycetes</taxon>
        <taxon>Dothideomycetidae</taxon>
        <taxon>Mycosphaerellales</taxon>
        <taxon>Mycosphaerellaceae</taxon>
        <taxon>Pseudocercospora</taxon>
    </lineage>
</organism>
<feature type="compositionally biased region" description="Low complexity" evidence="1">
    <location>
        <begin position="36"/>
        <end position="48"/>
    </location>
</feature>
<accession>A0A139H4V2</accession>
<evidence type="ECO:0000313" key="5">
    <source>
        <dbReference type="Proteomes" id="UP000070133"/>
    </source>
</evidence>
<gene>
    <name evidence="4" type="ORF">AC578_9616</name>
</gene>
<feature type="region of interest" description="Disordered" evidence="1">
    <location>
        <begin position="35"/>
        <end position="58"/>
    </location>
</feature>
<evidence type="ECO:0000256" key="2">
    <source>
        <dbReference type="SAM" id="Phobius"/>
    </source>
</evidence>
<dbReference type="OrthoDB" id="202415at2759"/>
<evidence type="ECO:0000256" key="1">
    <source>
        <dbReference type="SAM" id="MobiDB-lite"/>
    </source>
</evidence>
<dbReference type="PANTHER" id="PTHR12203">
    <property type="entry name" value="KDEL LYS-ASP-GLU-LEU CONTAINING - RELATED"/>
    <property type="match status" value="1"/>
</dbReference>
<dbReference type="Pfam" id="PF05686">
    <property type="entry name" value="Glyco_transf_90"/>
    <property type="match status" value="1"/>
</dbReference>
<keyword evidence="2" id="KW-1133">Transmembrane helix</keyword>
<name>A0A139H4V2_9PEZI</name>
<evidence type="ECO:0000259" key="3">
    <source>
        <dbReference type="SMART" id="SM00672"/>
    </source>
</evidence>
<dbReference type="InterPro" id="IPR051091">
    <property type="entry name" value="O-Glucosyltr/Glycosyltrsf_90"/>
</dbReference>
<dbReference type="InterPro" id="IPR006598">
    <property type="entry name" value="CAP10"/>
</dbReference>
<feature type="transmembrane region" description="Helical" evidence="2">
    <location>
        <begin position="12"/>
        <end position="30"/>
    </location>
</feature>
<dbReference type="Proteomes" id="UP000070133">
    <property type="component" value="Unassembled WGS sequence"/>
</dbReference>
<dbReference type="PANTHER" id="PTHR12203:SF107">
    <property type="entry name" value="GLYCOSYL TRANSFERASE CAP10 DOMAIN-CONTAINING PROTEIN"/>
    <property type="match status" value="1"/>
</dbReference>
<dbReference type="SMART" id="SM00672">
    <property type="entry name" value="CAP10"/>
    <property type="match status" value="1"/>
</dbReference>
<comment type="caution">
    <text evidence="4">The sequence shown here is derived from an EMBL/GenBank/DDBJ whole genome shotgun (WGS) entry which is preliminary data.</text>
</comment>
<keyword evidence="5" id="KW-1185">Reference proteome</keyword>
<proteinExistence type="predicted"/>
<feature type="domain" description="Glycosyl transferase CAP10" evidence="3">
    <location>
        <begin position="193"/>
        <end position="427"/>
    </location>
</feature>
<sequence>MESRVFWRRIIFFLIGIAGIQLITVLYNGFGSSTAEGLSGPSSPGPEGSTEDSKEDFEKVAEARLQPSRANADWLVTKEAQVNTGHGLPDTVTEAQCTSEFPDLYRDIERAVAYWKNREHTITAEDVDITWRNQSNNGGGAMRILIHNQELRILESMDTISHVGYRGRAFGILGLLQRAVDSAIAGGEVLPTIEAALLFEDISNPPTDDGTHSFWTWSSLKDHDPHQRLWLTPNFDFWYSSPQGSYEAARMHAMKNDAPFAHKIPQVVWRGTEWTNKELRDGLVNIGAGKEWANIKFIDWSKTETGDKIPVEDLCKYALTVHTEGVSYSGRLKYLLNCDSLPIVHDLKWNSHYYHLLVKDGPSQNYISAKRDWSDLPASVEYYLNNTEASNHIIANSLATFRNKYLTQAATSCYIRKLIQGYSTVSFTPDVNSMADKGIAFKDFIEKPEDRQHL</sequence>
<protein>
    <recommendedName>
        <fullName evidence="3">Glycosyl transferase CAP10 domain-containing protein</fullName>
    </recommendedName>
</protein>
<keyword evidence="2" id="KW-0812">Transmembrane</keyword>
<reference evidence="4 5" key="1">
    <citation type="submission" date="2015-07" db="EMBL/GenBank/DDBJ databases">
        <title>Comparative genomics of the Sigatoka disease complex on banana suggests a link between parallel evolutionary changes in Pseudocercospora fijiensis and Pseudocercospora eumusae and increased virulence on the banana host.</title>
        <authorList>
            <person name="Chang T.-C."/>
            <person name="Salvucci A."/>
            <person name="Crous P.W."/>
            <person name="Stergiopoulos I."/>
        </authorList>
    </citation>
    <scope>NUCLEOTIDE SEQUENCE [LARGE SCALE GENOMIC DNA]</scope>
    <source>
        <strain evidence="4 5">CBS 114824</strain>
    </source>
</reference>
<keyword evidence="2" id="KW-0472">Membrane</keyword>
<dbReference type="AlphaFoldDB" id="A0A139H4V2"/>
<dbReference type="EMBL" id="LFZN01000145">
    <property type="protein sequence ID" value="KXS97389.1"/>
    <property type="molecule type" value="Genomic_DNA"/>
</dbReference>